<proteinExistence type="predicted"/>
<evidence type="ECO:0000313" key="2">
    <source>
        <dbReference type="Proteomes" id="UP000438914"/>
    </source>
</evidence>
<dbReference type="AlphaFoldDB" id="A0A7K0KCF4"/>
<organism evidence="1 2">
    <name type="scientific">Hallella mizrahii</name>
    <dbReference type="NCBI Taxonomy" id="2606637"/>
    <lineage>
        <taxon>Bacteria</taxon>
        <taxon>Pseudomonadati</taxon>
        <taxon>Bacteroidota</taxon>
        <taxon>Bacteroidia</taxon>
        <taxon>Bacteroidales</taxon>
        <taxon>Prevotellaceae</taxon>
        <taxon>Hallella</taxon>
    </lineage>
</organism>
<keyword evidence="2" id="KW-1185">Reference proteome</keyword>
<dbReference type="EMBL" id="VUNG01000003">
    <property type="protein sequence ID" value="MST83559.1"/>
    <property type="molecule type" value="Genomic_DNA"/>
</dbReference>
<protein>
    <submittedName>
        <fullName evidence="1">Uncharacterized protein</fullName>
    </submittedName>
</protein>
<name>A0A7K0KCF4_9BACT</name>
<comment type="caution">
    <text evidence="1">The sequence shown here is derived from an EMBL/GenBank/DDBJ whole genome shotgun (WGS) entry which is preliminary data.</text>
</comment>
<evidence type="ECO:0000313" key="1">
    <source>
        <dbReference type="EMBL" id="MST83559.1"/>
    </source>
</evidence>
<accession>A0A7K0KCF4</accession>
<gene>
    <name evidence="1" type="ORF">FYJ73_02470</name>
</gene>
<reference evidence="1 2" key="1">
    <citation type="submission" date="2019-08" db="EMBL/GenBank/DDBJ databases">
        <title>In-depth cultivation of the pig gut microbiome towards novel bacterial diversity and tailored functional studies.</title>
        <authorList>
            <person name="Wylensek D."/>
            <person name="Hitch T.C.A."/>
            <person name="Clavel T."/>
        </authorList>
    </citation>
    <scope>NUCLEOTIDE SEQUENCE [LARGE SCALE GENOMIC DNA]</scope>
    <source>
        <strain evidence="1 2">LKV-178-WT-2A</strain>
    </source>
</reference>
<dbReference type="Proteomes" id="UP000438914">
    <property type="component" value="Unassembled WGS sequence"/>
</dbReference>
<sequence>MLQRDYFIRILQEFMAAVQRFLEKKEEEGKRDEALRDLYRQYIGNYDDLRNLTAEEAIAYAHDVWETDRRMGKLEMLAGLWHAEGMYKADPLRTMLLEKAFQLYDYVDTHSGEYSLTRKERMRQIKEQTQAR</sequence>
<dbReference type="RefSeq" id="WP_154533136.1">
    <property type="nucleotide sequence ID" value="NZ_VUNG01000003.1"/>
</dbReference>